<feature type="non-terminal residue" evidence="1">
    <location>
        <position position="1"/>
    </location>
</feature>
<proteinExistence type="predicted"/>
<reference evidence="1 2" key="1">
    <citation type="journal article" date="2019" name="Nat. Ecol. Evol.">
        <title>Megaphylogeny resolves global patterns of mushroom evolution.</title>
        <authorList>
            <person name="Varga T."/>
            <person name="Krizsan K."/>
            <person name="Foldi C."/>
            <person name="Dima B."/>
            <person name="Sanchez-Garcia M."/>
            <person name="Sanchez-Ramirez S."/>
            <person name="Szollosi G.J."/>
            <person name="Szarkandi J.G."/>
            <person name="Papp V."/>
            <person name="Albert L."/>
            <person name="Andreopoulos W."/>
            <person name="Angelini C."/>
            <person name="Antonin V."/>
            <person name="Barry K.W."/>
            <person name="Bougher N.L."/>
            <person name="Buchanan P."/>
            <person name="Buyck B."/>
            <person name="Bense V."/>
            <person name="Catcheside P."/>
            <person name="Chovatia M."/>
            <person name="Cooper J."/>
            <person name="Damon W."/>
            <person name="Desjardin D."/>
            <person name="Finy P."/>
            <person name="Geml J."/>
            <person name="Haridas S."/>
            <person name="Hughes K."/>
            <person name="Justo A."/>
            <person name="Karasinski D."/>
            <person name="Kautmanova I."/>
            <person name="Kiss B."/>
            <person name="Kocsube S."/>
            <person name="Kotiranta H."/>
            <person name="LaButti K.M."/>
            <person name="Lechner B.E."/>
            <person name="Liimatainen K."/>
            <person name="Lipzen A."/>
            <person name="Lukacs Z."/>
            <person name="Mihaltcheva S."/>
            <person name="Morgado L.N."/>
            <person name="Niskanen T."/>
            <person name="Noordeloos M.E."/>
            <person name="Ohm R.A."/>
            <person name="Ortiz-Santana B."/>
            <person name="Ovrebo C."/>
            <person name="Racz N."/>
            <person name="Riley R."/>
            <person name="Savchenko A."/>
            <person name="Shiryaev A."/>
            <person name="Soop K."/>
            <person name="Spirin V."/>
            <person name="Szebenyi C."/>
            <person name="Tomsovsky M."/>
            <person name="Tulloss R.E."/>
            <person name="Uehling J."/>
            <person name="Grigoriev I.V."/>
            <person name="Vagvolgyi C."/>
            <person name="Papp T."/>
            <person name="Martin F.M."/>
            <person name="Miettinen O."/>
            <person name="Hibbett D.S."/>
            <person name="Nagy L.G."/>
        </authorList>
    </citation>
    <scope>NUCLEOTIDE SEQUENCE [LARGE SCALE GENOMIC DNA]</scope>
    <source>
        <strain evidence="1 2">NL-1719</strain>
    </source>
</reference>
<organism evidence="1 2">
    <name type="scientific">Pluteus cervinus</name>
    <dbReference type="NCBI Taxonomy" id="181527"/>
    <lineage>
        <taxon>Eukaryota</taxon>
        <taxon>Fungi</taxon>
        <taxon>Dikarya</taxon>
        <taxon>Basidiomycota</taxon>
        <taxon>Agaricomycotina</taxon>
        <taxon>Agaricomycetes</taxon>
        <taxon>Agaricomycetidae</taxon>
        <taxon>Agaricales</taxon>
        <taxon>Pluteineae</taxon>
        <taxon>Pluteaceae</taxon>
        <taxon>Pluteus</taxon>
    </lineage>
</organism>
<gene>
    <name evidence="1" type="ORF">BDN72DRAFT_747813</name>
</gene>
<sequence>EKGVEPYMCLPIFPETNHPTGREPLRTNGLFPFHNCYTYGASPPTRVRVRSQERHYADAISLPLEEHGRDEMVATADAHRQDEL</sequence>
<dbReference type="EMBL" id="ML208317">
    <property type="protein sequence ID" value="TFK70216.1"/>
    <property type="molecule type" value="Genomic_DNA"/>
</dbReference>
<protein>
    <submittedName>
        <fullName evidence="1">Uncharacterized protein</fullName>
    </submittedName>
</protein>
<accession>A0ACD3AXY7</accession>
<evidence type="ECO:0000313" key="2">
    <source>
        <dbReference type="Proteomes" id="UP000308600"/>
    </source>
</evidence>
<evidence type="ECO:0000313" key="1">
    <source>
        <dbReference type="EMBL" id="TFK70216.1"/>
    </source>
</evidence>
<dbReference type="Proteomes" id="UP000308600">
    <property type="component" value="Unassembled WGS sequence"/>
</dbReference>
<name>A0ACD3AXY7_9AGAR</name>
<feature type="non-terminal residue" evidence="1">
    <location>
        <position position="84"/>
    </location>
</feature>
<keyword evidence="2" id="KW-1185">Reference proteome</keyword>